<dbReference type="GO" id="GO:0020037">
    <property type="term" value="F:heme binding"/>
    <property type="evidence" value="ECO:0007669"/>
    <property type="project" value="InterPro"/>
</dbReference>
<dbReference type="GO" id="GO:0016705">
    <property type="term" value="F:oxidoreductase activity, acting on paired donors, with incorporation or reduction of molecular oxygen"/>
    <property type="evidence" value="ECO:0007669"/>
    <property type="project" value="InterPro"/>
</dbReference>
<evidence type="ECO:0000256" key="10">
    <source>
        <dbReference type="RuleBase" id="RU000461"/>
    </source>
</evidence>
<feature type="binding site" description="axial binding residue" evidence="9">
    <location>
        <position position="431"/>
    </location>
    <ligand>
        <name>heme</name>
        <dbReference type="ChEBI" id="CHEBI:30413"/>
    </ligand>
    <ligandPart>
        <name>Fe</name>
        <dbReference type="ChEBI" id="CHEBI:18248"/>
    </ligandPart>
</feature>
<comment type="cofactor">
    <cofactor evidence="1 9">
        <name>heme</name>
        <dbReference type="ChEBI" id="CHEBI:30413"/>
    </cofactor>
</comment>
<dbReference type="InterPro" id="IPR050364">
    <property type="entry name" value="Cytochrome_P450_fung"/>
</dbReference>
<dbReference type="GO" id="GO:0004497">
    <property type="term" value="F:monooxygenase activity"/>
    <property type="evidence" value="ECO:0007669"/>
    <property type="project" value="UniProtKB-KW"/>
</dbReference>
<feature type="signal peptide" evidence="11">
    <location>
        <begin position="1"/>
        <end position="21"/>
    </location>
</feature>
<keyword evidence="6 10" id="KW-0560">Oxidoreductase</keyword>
<keyword evidence="7 9" id="KW-0408">Iron</keyword>
<evidence type="ECO:0000256" key="6">
    <source>
        <dbReference type="ARBA" id="ARBA00023002"/>
    </source>
</evidence>
<protein>
    <submittedName>
        <fullName evidence="12">Monooxygenase</fullName>
    </submittedName>
</protein>
<reference evidence="12 13" key="1">
    <citation type="journal article" date="2024" name="J Genomics">
        <title>Draft genome sequencing and assembly of Favolaschia claudopus CIRM-BRFM 2984 isolated from oak limbs.</title>
        <authorList>
            <person name="Navarro D."/>
            <person name="Drula E."/>
            <person name="Chaduli D."/>
            <person name="Cazenave R."/>
            <person name="Ahrendt S."/>
            <person name="Wang J."/>
            <person name="Lipzen A."/>
            <person name="Daum C."/>
            <person name="Barry K."/>
            <person name="Grigoriev I.V."/>
            <person name="Favel A."/>
            <person name="Rosso M.N."/>
            <person name="Martin F."/>
        </authorList>
    </citation>
    <scope>NUCLEOTIDE SEQUENCE [LARGE SCALE GENOMIC DNA]</scope>
    <source>
        <strain evidence="12 13">CIRM-BRFM 2984</strain>
    </source>
</reference>
<name>A0AAW0A7X1_9AGAR</name>
<keyword evidence="4 9" id="KW-0349">Heme</keyword>
<sequence>MSPLTLTIVLCCIAGCFLASALKYSATKRPPGPRRFPIIGNALQIPKSYEWETLSRWAKEYGNIVYLEAFRTPVMLLNSVEAAKQLLEQRSAIYSNREYLERSGFDEAFVLQQYNNDNWRQERKIISQDLSSRSVSKYNAFLEQEARVLVRAVTDNPSELNQLVTERIGTILIRVFYGYYVNKSDDPFLTLIRASMNIFSQAAASGVWAVDSVPILKYLPTWLPGTSSLSTAQRWRNLVCKAVWAPYSWAKKAVKTGNNLIPNTCSKTFENFGEAISSEQEHQLAWAAGTMTAGGLETGIIGTLNFFLAMLLHPEVQKKVQEEITATIGRERLPTIADKPNLPYVRSIVTEVLRLNPPVPLGVAHSLSQHDVYKDMHIPKGTIVVANIWHMLHDPSRFPNPTSFNPDRYDNLAPKMEDVTNIVFGFGRRTCPGQALAENMLFIIAATVLATCHIRPKIGEDGRDVVSLAVCMQYRTPSRRLG</sequence>
<keyword evidence="11" id="KW-0732">Signal</keyword>
<dbReference type="SUPFAM" id="SSF48264">
    <property type="entry name" value="Cytochrome P450"/>
    <property type="match status" value="1"/>
</dbReference>
<proteinExistence type="inferred from homology"/>
<dbReference type="PROSITE" id="PS00086">
    <property type="entry name" value="CYTOCHROME_P450"/>
    <property type="match status" value="1"/>
</dbReference>
<evidence type="ECO:0000256" key="11">
    <source>
        <dbReference type="SAM" id="SignalP"/>
    </source>
</evidence>
<evidence type="ECO:0000256" key="3">
    <source>
        <dbReference type="ARBA" id="ARBA00010617"/>
    </source>
</evidence>
<evidence type="ECO:0000256" key="4">
    <source>
        <dbReference type="ARBA" id="ARBA00022617"/>
    </source>
</evidence>
<comment type="pathway">
    <text evidence="2">Secondary metabolite biosynthesis.</text>
</comment>
<dbReference type="PANTHER" id="PTHR46300">
    <property type="entry name" value="P450, PUTATIVE (EUROFUNG)-RELATED-RELATED"/>
    <property type="match status" value="1"/>
</dbReference>
<organism evidence="12 13">
    <name type="scientific">Favolaschia claudopus</name>
    <dbReference type="NCBI Taxonomy" id="2862362"/>
    <lineage>
        <taxon>Eukaryota</taxon>
        <taxon>Fungi</taxon>
        <taxon>Dikarya</taxon>
        <taxon>Basidiomycota</taxon>
        <taxon>Agaricomycotina</taxon>
        <taxon>Agaricomycetes</taxon>
        <taxon>Agaricomycetidae</taxon>
        <taxon>Agaricales</taxon>
        <taxon>Marasmiineae</taxon>
        <taxon>Mycenaceae</taxon>
        <taxon>Favolaschia</taxon>
    </lineage>
</organism>
<dbReference type="InterPro" id="IPR036396">
    <property type="entry name" value="Cyt_P450_sf"/>
</dbReference>
<dbReference type="GO" id="GO:0005506">
    <property type="term" value="F:iron ion binding"/>
    <property type="evidence" value="ECO:0007669"/>
    <property type="project" value="InterPro"/>
</dbReference>
<comment type="similarity">
    <text evidence="3 10">Belongs to the cytochrome P450 family.</text>
</comment>
<evidence type="ECO:0000256" key="1">
    <source>
        <dbReference type="ARBA" id="ARBA00001971"/>
    </source>
</evidence>
<dbReference type="InterPro" id="IPR002401">
    <property type="entry name" value="Cyt_P450_E_grp-I"/>
</dbReference>
<evidence type="ECO:0000313" key="13">
    <source>
        <dbReference type="Proteomes" id="UP001362999"/>
    </source>
</evidence>
<dbReference type="CDD" id="cd11065">
    <property type="entry name" value="CYP64-like"/>
    <property type="match status" value="1"/>
</dbReference>
<dbReference type="PRINTS" id="PR00385">
    <property type="entry name" value="P450"/>
</dbReference>
<evidence type="ECO:0000256" key="7">
    <source>
        <dbReference type="ARBA" id="ARBA00023004"/>
    </source>
</evidence>
<keyword evidence="13" id="KW-1185">Reference proteome</keyword>
<keyword evidence="8 10" id="KW-0503">Monooxygenase</keyword>
<dbReference type="Pfam" id="PF00067">
    <property type="entry name" value="p450"/>
    <property type="match status" value="1"/>
</dbReference>
<dbReference type="InterPro" id="IPR017972">
    <property type="entry name" value="Cyt_P450_CS"/>
</dbReference>
<dbReference type="InterPro" id="IPR001128">
    <property type="entry name" value="Cyt_P450"/>
</dbReference>
<dbReference type="Proteomes" id="UP001362999">
    <property type="component" value="Unassembled WGS sequence"/>
</dbReference>
<accession>A0AAW0A7X1</accession>
<evidence type="ECO:0000256" key="5">
    <source>
        <dbReference type="ARBA" id="ARBA00022723"/>
    </source>
</evidence>
<evidence type="ECO:0000256" key="2">
    <source>
        <dbReference type="ARBA" id="ARBA00005179"/>
    </source>
</evidence>
<evidence type="ECO:0000256" key="8">
    <source>
        <dbReference type="ARBA" id="ARBA00023033"/>
    </source>
</evidence>
<dbReference type="Gene3D" id="1.10.630.10">
    <property type="entry name" value="Cytochrome P450"/>
    <property type="match status" value="1"/>
</dbReference>
<gene>
    <name evidence="12" type="ORF">R3P38DRAFT_3326523</name>
</gene>
<dbReference type="EMBL" id="JAWWNJ010000079">
    <property type="protein sequence ID" value="KAK7002277.1"/>
    <property type="molecule type" value="Genomic_DNA"/>
</dbReference>
<evidence type="ECO:0000313" key="12">
    <source>
        <dbReference type="EMBL" id="KAK7002277.1"/>
    </source>
</evidence>
<evidence type="ECO:0000256" key="9">
    <source>
        <dbReference type="PIRSR" id="PIRSR602401-1"/>
    </source>
</evidence>
<comment type="caution">
    <text evidence="12">The sequence shown here is derived from an EMBL/GenBank/DDBJ whole genome shotgun (WGS) entry which is preliminary data.</text>
</comment>
<feature type="chain" id="PRO_5043754423" evidence="11">
    <location>
        <begin position="22"/>
        <end position="482"/>
    </location>
</feature>
<dbReference type="AlphaFoldDB" id="A0AAW0A7X1"/>
<dbReference type="PRINTS" id="PR00463">
    <property type="entry name" value="EP450I"/>
</dbReference>
<keyword evidence="5 9" id="KW-0479">Metal-binding</keyword>
<dbReference type="PANTHER" id="PTHR46300:SF7">
    <property type="entry name" value="P450, PUTATIVE (EUROFUNG)-RELATED"/>
    <property type="match status" value="1"/>
</dbReference>